<comment type="caution">
    <text evidence="1">The sequence shown here is derived from an EMBL/GenBank/DDBJ whole genome shotgun (WGS) entry which is preliminary data.</text>
</comment>
<protein>
    <submittedName>
        <fullName evidence="1">Uncharacterized protein</fullName>
    </submittedName>
</protein>
<proteinExistence type="predicted"/>
<organism evidence="1 2">
    <name type="scientific">Rhizobium sullae</name>
    <name type="common">Rhizobium hedysari</name>
    <dbReference type="NCBI Taxonomy" id="50338"/>
    <lineage>
        <taxon>Bacteria</taxon>
        <taxon>Pseudomonadati</taxon>
        <taxon>Pseudomonadota</taxon>
        <taxon>Alphaproteobacteria</taxon>
        <taxon>Hyphomicrobiales</taxon>
        <taxon>Rhizobiaceae</taxon>
        <taxon>Rhizobium/Agrobacterium group</taxon>
        <taxon>Rhizobium</taxon>
    </lineage>
</organism>
<evidence type="ECO:0000313" key="1">
    <source>
        <dbReference type="EMBL" id="PKA43192.1"/>
    </source>
</evidence>
<dbReference type="AlphaFoldDB" id="A0A2N0DAT1"/>
<gene>
    <name evidence="1" type="ORF">CWR43_14185</name>
</gene>
<name>A0A2N0DAT1_RHISU</name>
<accession>A0A2N0DAT1</accession>
<sequence length="161" mass="17275">MATIEYDDSLILTEFSDGNAKTCRFAVSLPPNVTSSTPSPAFEKSFDALTVLGAIRAKNAQGSPQWYSSLQTEFAPALKDALITPLFTRYADEQGSKTLIDIISSPEGQKTIEVCSTDIFTNRAAFDGLGGAISCGRVGEKTFGIQARYENTSFGVLLPAF</sequence>
<dbReference type="EMBL" id="PIQN01000008">
    <property type="protein sequence ID" value="PKA43192.1"/>
    <property type="molecule type" value="Genomic_DNA"/>
</dbReference>
<evidence type="ECO:0000313" key="2">
    <source>
        <dbReference type="Proteomes" id="UP000232164"/>
    </source>
</evidence>
<reference evidence="1 2" key="2">
    <citation type="submission" date="2017-12" db="EMBL/GenBank/DDBJ databases">
        <title>Genome sequence of Rhizobium sullae HCNT1 isolated from Sulla coronaria nodules and featuring peculiar denitrification phenotypes.</title>
        <authorList>
            <person name="De Diego-Diaz B."/>
            <person name="Treu L."/>
            <person name="Campanaro S."/>
            <person name="Da Silva Duarte V."/>
            <person name="Basaglia M."/>
            <person name="Favaro L."/>
            <person name="Casella S."/>
            <person name="Squartini A."/>
        </authorList>
    </citation>
    <scope>NUCLEOTIDE SEQUENCE [LARGE SCALE GENOMIC DNA]</scope>
    <source>
        <strain evidence="1 2">HCNT1</strain>
    </source>
</reference>
<reference evidence="1 2" key="1">
    <citation type="submission" date="2017-11" db="EMBL/GenBank/DDBJ databases">
        <authorList>
            <person name="Han C.G."/>
        </authorList>
    </citation>
    <scope>NUCLEOTIDE SEQUENCE [LARGE SCALE GENOMIC DNA]</scope>
    <source>
        <strain evidence="1 2">HCNT1</strain>
    </source>
</reference>
<dbReference type="Proteomes" id="UP000232164">
    <property type="component" value="Unassembled WGS sequence"/>
</dbReference>